<dbReference type="Pfam" id="PF01019">
    <property type="entry name" value="G_glu_transpept"/>
    <property type="match status" value="1"/>
</dbReference>
<evidence type="ECO:0000256" key="10">
    <source>
        <dbReference type="PIRSR" id="PIRSR600101-2"/>
    </source>
</evidence>
<sequence>MTNIRTLFTTKRLLLNLLVVGTLGTLQLANAHGHVDESAAVIRYDAIHHPVIGKGGMVSSQRMLASQIGADILAQGGNAVDAAVATGIALAVTLPRAGNLGGGGFMLVHLAETQETVAIDYREMAPSAAHRDMFLDTKGDVDNQKARFSHASSGVPGTVAGLAHALNKYGTMSWQQVVQPAIELAEKGILVSYDLSENLKSRKAWLTANPATAKAYYKAHNVPYEAGEVLVQPDLAKTLKRLAKHGPQEFYTGKTAELIATDMKKNGGLITMQDLANYKVAEREVVTTTYRGYEVVSMPPTSSGGVHVAQMLNILENYPIKEQGFGSAKNLHVLSEVMKLAYADRSKYLGDPDHFDVPIKGLTSKAYAKSLMSQISMAKATPASEINPGKPAPYESPDTTHFSVMDKYGNAVSNTYTLNFSYGSGIVIPGTGILMNNEMDDFSSKPGVPNGFGLIGGEANAIAPTKRPLSSMTPTMILKDGKPYVVVGSPGGSRIITTVLQVIVNVLDHDMSIAEAVHAPRVHHQWLPDVFQLEPGFSPDTIELLKAKGQNVEKAKTMGSVQSIMFKDGLFYGVSDPRRPGAGTVSAD</sequence>
<dbReference type="Proteomes" id="UP000256478">
    <property type="component" value="Unassembled WGS sequence"/>
</dbReference>
<comment type="pathway">
    <text evidence="11">Sulfur metabolism; glutathione metabolism.</text>
</comment>
<dbReference type="InterPro" id="IPR055262">
    <property type="entry name" value="GGT_CS"/>
</dbReference>
<keyword evidence="12" id="KW-0732">Signal</keyword>
<dbReference type="UniPathway" id="UPA00204"/>
<dbReference type="EC" id="3.4.19.13" evidence="11"/>
<feature type="chain" id="PRO_5017657169" description="Glutathione hydrolase proenzyme" evidence="12">
    <location>
        <begin position="32"/>
        <end position="588"/>
    </location>
</feature>
<comment type="subunit">
    <text evidence="11">This enzyme consists of two polypeptide chains, which are synthesized in precursor form from a single polypeptide.</text>
</comment>
<dbReference type="InterPro" id="IPR043137">
    <property type="entry name" value="GGT_ssub_C"/>
</dbReference>
<dbReference type="NCBIfam" id="TIGR00066">
    <property type="entry name" value="g_glut_trans"/>
    <property type="match status" value="1"/>
</dbReference>
<dbReference type="GO" id="GO:0103068">
    <property type="term" value="F:leukotriene C4 gamma-glutamyl transferase activity"/>
    <property type="evidence" value="ECO:0007669"/>
    <property type="project" value="UniProtKB-EC"/>
</dbReference>
<comment type="similarity">
    <text evidence="3 11">Belongs to the gamma-glutamyltransferase family.</text>
</comment>
<evidence type="ECO:0000256" key="3">
    <source>
        <dbReference type="ARBA" id="ARBA00009381"/>
    </source>
</evidence>
<dbReference type="RefSeq" id="WP_116009868.1">
    <property type="nucleotide sequence ID" value="NZ_QUOU01000001.1"/>
</dbReference>
<dbReference type="FunFam" id="3.60.20.40:FF:000003">
    <property type="entry name" value="Gamma-glutamyltranspeptidase"/>
    <property type="match status" value="1"/>
</dbReference>
<dbReference type="GO" id="GO:0036374">
    <property type="term" value="F:glutathione hydrolase activity"/>
    <property type="evidence" value="ECO:0007669"/>
    <property type="project" value="UniProtKB-UniRule"/>
</dbReference>
<comment type="catalytic activity">
    <reaction evidence="2 11">
        <text>glutathione + H2O = L-cysteinylglycine + L-glutamate</text>
        <dbReference type="Rhea" id="RHEA:28807"/>
        <dbReference type="ChEBI" id="CHEBI:15377"/>
        <dbReference type="ChEBI" id="CHEBI:29985"/>
        <dbReference type="ChEBI" id="CHEBI:57925"/>
        <dbReference type="ChEBI" id="CHEBI:61694"/>
        <dbReference type="EC" id="3.4.19.13"/>
    </reaction>
</comment>
<dbReference type="EC" id="2.3.2.2" evidence="11"/>
<evidence type="ECO:0000256" key="5">
    <source>
        <dbReference type="ARBA" id="ARBA00022801"/>
    </source>
</evidence>
<dbReference type="InterPro" id="IPR043138">
    <property type="entry name" value="GGT_lsub"/>
</dbReference>
<name>A0A3E0TXZ9_9GAMM</name>
<feature type="binding site" evidence="10">
    <location>
        <begin position="417"/>
        <end position="419"/>
    </location>
    <ligand>
        <name>L-glutamate</name>
        <dbReference type="ChEBI" id="CHEBI:29985"/>
    </ligand>
</feature>
<feature type="signal peptide" evidence="12">
    <location>
        <begin position="1"/>
        <end position="31"/>
    </location>
</feature>
<keyword evidence="6 11" id="KW-0865">Zymogen</keyword>
<dbReference type="Gene3D" id="3.60.20.40">
    <property type="match status" value="1"/>
</dbReference>
<dbReference type="PANTHER" id="PTHR43199">
    <property type="entry name" value="GLUTATHIONE HYDROLASE"/>
    <property type="match status" value="1"/>
</dbReference>
<evidence type="ECO:0000256" key="4">
    <source>
        <dbReference type="ARBA" id="ARBA00022679"/>
    </source>
</evidence>
<dbReference type="GO" id="GO:0006750">
    <property type="term" value="P:glutathione biosynthetic process"/>
    <property type="evidence" value="ECO:0007669"/>
    <property type="project" value="UniProtKB-KW"/>
</dbReference>
<evidence type="ECO:0000256" key="7">
    <source>
        <dbReference type="ARBA" id="ARBA00023315"/>
    </source>
</evidence>
<dbReference type="SUPFAM" id="SSF56235">
    <property type="entry name" value="N-terminal nucleophile aminohydrolases (Ntn hydrolases)"/>
    <property type="match status" value="1"/>
</dbReference>
<evidence type="ECO:0000313" key="13">
    <source>
        <dbReference type="EMBL" id="REL28845.1"/>
    </source>
</evidence>
<protein>
    <recommendedName>
        <fullName evidence="11">Glutathione hydrolase proenzyme</fullName>
        <ecNumber evidence="11">2.3.2.2</ecNumber>
        <ecNumber evidence="11">3.4.19.13</ecNumber>
    </recommendedName>
    <component>
        <recommendedName>
            <fullName evidence="11">Glutathione hydrolase large chain</fullName>
        </recommendedName>
    </component>
    <component>
        <recommendedName>
            <fullName evidence="11">Glutathione hydrolase small chain</fullName>
        </recommendedName>
    </component>
</protein>
<comment type="caution">
    <text evidence="13">The sequence shown here is derived from an EMBL/GenBank/DDBJ whole genome shotgun (WGS) entry which is preliminary data.</text>
</comment>
<keyword evidence="4 11" id="KW-0808">Transferase</keyword>
<dbReference type="EMBL" id="QUOU01000001">
    <property type="protein sequence ID" value="REL28845.1"/>
    <property type="molecule type" value="Genomic_DNA"/>
</dbReference>
<feature type="active site" description="Nucleophile" evidence="9">
    <location>
        <position position="399"/>
    </location>
</feature>
<comment type="catalytic activity">
    <reaction evidence="1 11">
        <text>an S-substituted glutathione + H2O = an S-substituted L-cysteinylglycine + L-glutamate</text>
        <dbReference type="Rhea" id="RHEA:59468"/>
        <dbReference type="ChEBI" id="CHEBI:15377"/>
        <dbReference type="ChEBI" id="CHEBI:29985"/>
        <dbReference type="ChEBI" id="CHEBI:90779"/>
        <dbReference type="ChEBI" id="CHEBI:143103"/>
        <dbReference type="EC" id="3.4.19.13"/>
    </reaction>
</comment>
<feature type="binding site" evidence="10">
    <location>
        <position position="441"/>
    </location>
    <ligand>
        <name>L-glutamate</name>
        <dbReference type="ChEBI" id="CHEBI:29985"/>
    </ligand>
</feature>
<evidence type="ECO:0000313" key="14">
    <source>
        <dbReference type="Proteomes" id="UP000256478"/>
    </source>
</evidence>
<dbReference type="GO" id="GO:0006751">
    <property type="term" value="P:glutathione catabolic process"/>
    <property type="evidence" value="ECO:0007669"/>
    <property type="project" value="UniProtKB-UniRule"/>
</dbReference>
<evidence type="ECO:0000256" key="12">
    <source>
        <dbReference type="SAM" id="SignalP"/>
    </source>
</evidence>
<keyword evidence="5 11" id="KW-0378">Hydrolase</keyword>
<proteinExistence type="inferred from homology"/>
<feature type="binding site" evidence="10">
    <location>
        <begin position="470"/>
        <end position="471"/>
    </location>
    <ligand>
        <name>L-glutamate</name>
        <dbReference type="ChEBI" id="CHEBI:29985"/>
    </ligand>
</feature>
<evidence type="ECO:0000256" key="11">
    <source>
        <dbReference type="RuleBase" id="RU368036"/>
    </source>
</evidence>
<evidence type="ECO:0000256" key="2">
    <source>
        <dbReference type="ARBA" id="ARBA00001089"/>
    </source>
</evidence>
<dbReference type="OrthoDB" id="5297205at2"/>
<dbReference type="InterPro" id="IPR051792">
    <property type="entry name" value="GGT_bact"/>
</dbReference>
<feature type="binding site" evidence="10">
    <location>
        <position position="122"/>
    </location>
    <ligand>
        <name>L-glutamate</name>
        <dbReference type="ChEBI" id="CHEBI:29985"/>
    </ligand>
</feature>
<comment type="PTM">
    <text evidence="11">Cleaved by autocatalysis into a large and a small subunit.</text>
</comment>
<evidence type="ECO:0000256" key="9">
    <source>
        <dbReference type="PIRSR" id="PIRSR600101-1"/>
    </source>
</evidence>
<keyword evidence="7 11" id="KW-0012">Acyltransferase</keyword>
<evidence type="ECO:0000256" key="6">
    <source>
        <dbReference type="ARBA" id="ARBA00023145"/>
    </source>
</evidence>
<dbReference type="PRINTS" id="PR01210">
    <property type="entry name" value="GGTRANSPTASE"/>
</dbReference>
<dbReference type="Gene3D" id="1.10.246.130">
    <property type="match status" value="1"/>
</dbReference>
<keyword evidence="11" id="KW-0317">Glutathione biosynthesis</keyword>
<organism evidence="13 14">
    <name type="scientific">Thalassotalea euphylliae</name>
    <dbReference type="NCBI Taxonomy" id="1655234"/>
    <lineage>
        <taxon>Bacteria</taxon>
        <taxon>Pseudomonadati</taxon>
        <taxon>Pseudomonadota</taxon>
        <taxon>Gammaproteobacteria</taxon>
        <taxon>Alteromonadales</taxon>
        <taxon>Colwelliaceae</taxon>
        <taxon>Thalassotalea</taxon>
    </lineage>
</organism>
<feature type="binding site" evidence="10">
    <location>
        <position position="492"/>
    </location>
    <ligand>
        <name>L-glutamate</name>
        <dbReference type="ChEBI" id="CHEBI:29985"/>
    </ligand>
</feature>
<evidence type="ECO:0000256" key="8">
    <source>
        <dbReference type="ARBA" id="ARBA00047417"/>
    </source>
</evidence>
<dbReference type="PANTHER" id="PTHR43199:SF1">
    <property type="entry name" value="GLUTATHIONE HYDROLASE PROENZYME"/>
    <property type="match status" value="1"/>
</dbReference>
<reference evidence="13 14" key="1">
    <citation type="submission" date="2018-08" db="EMBL/GenBank/DDBJ databases">
        <title>Thalassotalea euphylliae genome.</title>
        <authorList>
            <person name="Summers S."/>
            <person name="Rice S.A."/>
            <person name="Freckelton M.L."/>
            <person name="Nedved B.T."/>
            <person name="Hadfield M.G."/>
        </authorList>
    </citation>
    <scope>NUCLEOTIDE SEQUENCE [LARGE SCALE GENOMIC DNA]</scope>
    <source>
        <strain evidence="13 14">H1</strain>
    </source>
</reference>
<dbReference type="InterPro" id="IPR029055">
    <property type="entry name" value="Ntn_hydrolases_N"/>
</dbReference>
<comment type="catalytic activity">
    <reaction evidence="8 11">
        <text>an N-terminal (5-L-glutamyl)-[peptide] + an alpha-amino acid = 5-L-glutamyl amino acid + an N-terminal L-alpha-aminoacyl-[peptide]</text>
        <dbReference type="Rhea" id="RHEA:23904"/>
        <dbReference type="Rhea" id="RHEA-COMP:9780"/>
        <dbReference type="Rhea" id="RHEA-COMP:9795"/>
        <dbReference type="ChEBI" id="CHEBI:77644"/>
        <dbReference type="ChEBI" id="CHEBI:78597"/>
        <dbReference type="ChEBI" id="CHEBI:78599"/>
        <dbReference type="ChEBI" id="CHEBI:78608"/>
        <dbReference type="EC" id="2.3.2.2"/>
    </reaction>
</comment>
<dbReference type="AlphaFoldDB" id="A0A3E0TXZ9"/>
<gene>
    <name evidence="13" type="primary">ggt</name>
    <name evidence="13" type="ORF">DXX93_07445</name>
</gene>
<dbReference type="PROSITE" id="PS00462">
    <property type="entry name" value="G_GLU_TRANSPEPTIDASE"/>
    <property type="match status" value="1"/>
</dbReference>
<accession>A0A3E0TXZ9</accession>
<evidence type="ECO:0000256" key="1">
    <source>
        <dbReference type="ARBA" id="ARBA00001049"/>
    </source>
</evidence>
<dbReference type="InterPro" id="IPR000101">
    <property type="entry name" value="GGT_peptidase"/>
</dbReference>